<dbReference type="SUPFAM" id="SSF82866">
    <property type="entry name" value="Multidrug efflux transporter AcrB transmembrane domain"/>
    <property type="match status" value="1"/>
</dbReference>
<evidence type="ECO:0008006" key="4">
    <source>
        <dbReference type="Google" id="ProtNLM"/>
    </source>
</evidence>
<evidence type="ECO:0000313" key="3">
    <source>
        <dbReference type="Proteomes" id="UP000219922"/>
    </source>
</evidence>
<keyword evidence="1" id="KW-1133">Transmembrane helix</keyword>
<organism evidence="2 3">
    <name type="scientific">Bacillus cereus</name>
    <dbReference type="NCBI Taxonomy" id="1396"/>
    <lineage>
        <taxon>Bacteria</taxon>
        <taxon>Bacillati</taxon>
        <taxon>Bacillota</taxon>
        <taxon>Bacilli</taxon>
        <taxon>Bacillales</taxon>
        <taxon>Bacillaceae</taxon>
        <taxon>Bacillus</taxon>
        <taxon>Bacillus cereus group</taxon>
    </lineage>
</organism>
<dbReference type="EMBL" id="NVMX01000261">
    <property type="protein sequence ID" value="PDZ94103.1"/>
    <property type="molecule type" value="Genomic_DNA"/>
</dbReference>
<protein>
    <recommendedName>
        <fullName evidence="4">DUF3278 domain-containing protein</fullName>
    </recommendedName>
</protein>
<feature type="transmembrane region" description="Helical" evidence="1">
    <location>
        <begin position="50"/>
        <end position="72"/>
    </location>
</feature>
<feature type="transmembrane region" description="Helical" evidence="1">
    <location>
        <begin position="21"/>
        <end position="38"/>
    </location>
</feature>
<evidence type="ECO:0000256" key="1">
    <source>
        <dbReference type="SAM" id="Phobius"/>
    </source>
</evidence>
<gene>
    <name evidence="2" type="ORF">CON36_35540</name>
</gene>
<sequence>MKKHNERITFIMKGELLIRKTLYFFFTYYALYCLTNYVCPEVLTYEFASIPVYIPIFFIVSIPITIFIRNATVRSFKESDFYKELKSEEYESLLPILKHIVTITFYFLVQCGIVAIFVPELGLATINGVPILLAISVANCFLVFLFYNKYIFSK</sequence>
<dbReference type="RefSeq" id="WP_098007298.1">
    <property type="nucleotide sequence ID" value="NZ_NUJB01000007.1"/>
</dbReference>
<feature type="transmembrane region" description="Helical" evidence="1">
    <location>
        <begin position="124"/>
        <end position="147"/>
    </location>
</feature>
<evidence type="ECO:0000313" key="2">
    <source>
        <dbReference type="EMBL" id="PDZ94103.1"/>
    </source>
</evidence>
<dbReference type="AlphaFoldDB" id="A0A9X6SSL8"/>
<name>A0A9X6SSL8_BACCE</name>
<dbReference type="Proteomes" id="UP000219922">
    <property type="component" value="Unassembled WGS sequence"/>
</dbReference>
<keyword evidence="1" id="KW-0812">Transmembrane</keyword>
<reference evidence="2 3" key="1">
    <citation type="submission" date="2017-09" db="EMBL/GenBank/DDBJ databases">
        <title>Large-scale bioinformatics analysis of Bacillus genomes uncovers conserved roles of natural products in bacterial physiology.</title>
        <authorList>
            <consortium name="Agbiome Team Llc"/>
            <person name="Bleich R.M."/>
            <person name="Grubbs K.J."/>
            <person name="Santa Maria K.C."/>
            <person name="Allen S.E."/>
            <person name="Farag S."/>
            <person name="Shank E.A."/>
            <person name="Bowers A."/>
        </authorList>
    </citation>
    <scope>NUCLEOTIDE SEQUENCE [LARGE SCALE GENOMIC DNA]</scope>
    <source>
        <strain evidence="2 3">AFS092789</strain>
    </source>
</reference>
<accession>A0A9X6SSL8</accession>
<keyword evidence="1" id="KW-0472">Membrane</keyword>
<feature type="transmembrane region" description="Helical" evidence="1">
    <location>
        <begin position="93"/>
        <end position="118"/>
    </location>
</feature>
<comment type="caution">
    <text evidence="2">The sequence shown here is derived from an EMBL/GenBank/DDBJ whole genome shotgun (WGS) entry which is preliminary data.</text>
</comment>
<proteinExistence type="predicted"/>